<evidence type="ECO:0000313" key="2">
    <source>
        <dbReference type="Proteomes" id="UP000024404"/>
    </source>
</evidence>
<organism evidence="1 2">
    <name type="scientific">Onchocerca volvulus</name>
    <dbReference type="NCBI Taxonomy" id="6282"/>
    <lineage>
        <taxon>Eukaryota</taxon>
        <taxon>Metazoa</taxon>
        <taxon>Ecdysozoa</taxon>
        <taxon>Nematoda</taxon>
        <taxon>Chromadorea</taxon>
        <taxon>Rhabditida</taxon>
        <taxon>Spirurina</taxon>
        <taxon>Spiruromorpha</taxon>
        <taxon>Filarioidea</taxon>
        <taxon>Onchocercidae</taxon>
        <taxon>Onchocerca</taxon>
    </lineage>
</organism>
<accession>A0A8R1Y5W8</accession>
<name>A0A8R1Y5W8_ONCVO</name>
<proteinExistence type="predicted"/>
<dbReference type="Proteomes" id="UP000024404">
    <property type="component" value="Unassembled WGS sequence"/>
</dbReference>
<dbReference type="EnsemblMetazoa" id="OVOC9378.1">
    <property type="protein sequence ID" value="OVOC9378.1"/>
    <property type="gene ID" value="WBGene00246187"/>
</dbReference>
<evidence type="ECO:0000313" key="1">
    <source>
        <dbReference type="EnsemblMetazoa" id="OVOC9378.1"/>
    </source>
</evidence>
<sequence>MSDISQGRDVIGQENEAKIVELLRIMLKQAIYLMDLLPGIESKASGLLFTSFTSLKNIFFAAKSGTAEQNNC</sequence>
<dbReference type="EMBL" id="CMVM020000262">
    <property type="status" value="NOT_ANNOTATED_CDS"/>
    <property type="molecule type" value="Genomic_DNA"/>
</dbReference>
<reference evidence="1" key="2">
    <citation type="submission" date="2022-06" db="UniProtKB">
        <authorList>
            <consortium name="EnsemblMetazoa"/>
        </authorList>
    </citation>
    <scope>IDENTIFICATION</scope>
</reference>
<protein>
    <submittedName>
        <fullName evidence="1">Uncharacterized protein</fullName>
    </submittedName>
</protein>
<dbReference type="AlphaFoldDB" id="A0A8R1Y5W8"/>
<reference evidence="2" key="1">
    <citation type="submission" date="2013-10" db="EMBL/GenBank/DDBJ databases">
        <title>Genome sequencing of Onchocerca volvulus.</title>
        <authorList>
            <person name="Cotton J."/>
            <person name="Tsai J."/>
            <person name="Stanley E."/>
            <person name="Tracey A."/>
            <person name="Holroyd N."/>
            <person name="Lustigman S."/>
            <person name="Berriman M."/>
        </authorList>
    </citation>
    <scope>NUCLEOTIDE SEQUENCE</scope>
</reference>
<keyword evidence="2" id="KW-1185">Reference proteome</keyword>